<keyword evidence="2" id="KW-0732">Signal</keyword>
<dbReference type="Pfam" id="PF05860">
    <property type="entry name" value="TPS"/>
    <property type="match status" value="1"/>
</dbReference>
<evidence type="ECO:0000256" key="1">
    <source>
        <dbReference type="SAM" id="MobiDB-lite"/>
    </source>
</evidence>
<dbReference type="RefSeq" id="WP_106355376.1">
    <property type="nucleotide sequence ID" value="NZ_JANSLM010000003.1"/>
</dbReference>
<dbReference type="SMART" id="SM00912">
    <property type="entry name" value="Haemagg_act"/>
    <property type="match status" value="1"/>
</dbReference>
<dbReference type="AlphaFoldDB" id="A0AAP5Q7I8"/>
<feature type="compositionally biased region" description="Basic and acidic residues" evidence="1">
    <location>
        <begin position="376"/>
        <end position="402"/>
    </location>
</feature>
<dbReference type="Proteomes" id="UP001246473">
    <property type="component" value="Unassembled WGS sequence"/>
</dbReference>
<dbReference type="SUPFAM" id="SSF51126">
    <property type="entry name" value="Pectin lyase-like"/>
    <property type="match status" value="1"/>
</dbReference>
<comment type="caution">
    <text evidence="4">The sequence shown here is derived from an EMBL/GenBank/DDBJ whole genome shotgun (WGS) entry which is preliminary data.</text>
</comment>
<dbReference type="Gene3D" id="2.160.20.10">
    <property type="entry name" value="Single-stranded right-handed beta-helix, Pectin lyase-like"/>
    <property type="match status" value="1"/>
</dbReference>
<evidence type="ECO:0000259" key="3">
    <source>
        <dbReference type="SMART" id="SM00912"/>
    </source>
</evidence>
<accession>A0AAP5Q7I8</accession>
<evidence type="ECO:0000313" key="5">
    <source>
        <dbReference type="Proteomes" id="UP001246473"/>
    </source>
</evidence>
<proteinExistence type="predicted"/>
<feature type="domain" description="Filamentous haemagglutinin FhaB/tRNA nuclease CdiA-like TPS" evidence="3">
    <location>
        <begin position="40"/>
        <end position="160"/>
    </location>
</feature>
<name>A0AAP5Q7I8_9BURK</name>
<sequence>MKQFQCNVLALAAMTAVALAGTSAYAGGVTGSGGTQVSNVGATPVVNINAANAAGISRNTFSNFDVDKNGVVFNNMLADGRSQLVGALKENGNLKGRQASVIVADINSAQASKINGPMEVAGVPAHLLIANAAGISCNGCNTINAPMVTLAAARFAARADSPLALEVDTSRATPAMLEIDGDGMDAGAGQLNLLSRATKINAIVKGWKIDSITGSSFDGDANGNFQGKLVRDVANAPQVALDVSALGGMYANKIMLEGSERGLGVNNAGVIQAGKGGLAVELFGGKLKNEAGASASGEVMYTVWTNPANELNSFMSDRRSMRDLVAMTASMRGTDKMDGWSNARKLQELNTVFTNAPKPGGAAVAPTPTEPSQADEQARAEAEARARAEEKARAEEARIAAEQKAREEAARLAADDKARAEAAFNPASHEAELAAQAAWLKANEQARADQQAQRDAEYFAQQEANARYLADKLANYGVQQPAAPTMKMGYSY</sequence>
<organism evidence="4 5">
    <name type="scientific">Paraburkholderia fungorum</name>
    <dbReference type="NCBI Taxonomy" id="134537"/>
    <lineage>
        <taxon>Bacteria</taxon>
        <taxon>Pseudomonadati</taxon>
        <taxon>Pseudomonadota</taxon>
        <taxon>Betaproteobacteria</taxon>
        <taxon>Burkholderiales</taxon>
        <taxon>Burkholderiaceae</taxon>
        <taxon>Paraburkholderia</taxon>
    </lineage>
</organism>
<gene>
    <name evidence="4" type="ORF">ParKJ_11830</name>
</gene>
<evidence type="ECO:0000256" key="2">
    <source>
        <dbReference type="SAM" id="SignalP"/>
    </source>
</evidence>
<feature type="signal peptide" evidence="2">
    <location>
        <begin position="1"/>
        <end position="26"/>
    </location>
</feature>
<reference evidence="4" key="1">
    <citation type="submission" date="2022-08" db="EMBL/GenBank/DDBJ databases">
        <authorList>
            <person name="Kim S.-J."/>
        </authorList>
    </citation>
    <scope>NUCLEOTIDE SEQUENCE</scope>
    <source>
        <strain evidence="4">KJ</strain>
    </source>
</reference>
<dbReference type="EMBL" id="JANSLM010000003">
    <property type="protein sequence ID" value="MDT8838104.1"/>
    <property type="molecule type" value="Genomic_DNA"/>
</dbReference>
<feature type="region of interest" description="Disordered" evidence="1">
    <location>
        <begin position="355"/>
        <end position="402"/>
    </location>
</feature>
<dbReference type="NCBIfam" id="TIGR01901">
    <property type="entry name" value="adhes_NPXG"/>
    <property type="match status" value="1"/>
</dbReference>
<dbReference type="InterPro" id="IPR008638">
    <property type="entry name" value="FhaB/CdiA-like_TPS"/>
</dbReference>
<feature type="chain" id="PRO_5042851273" evidence="2">
    <location>
        <begin position="27"/>
        <end position="492"/>
    </location>
</feature>
<dbReference type="InterPro" id="IPR012334">
    <property type="entry name" value="Pectin_lyas_fold"/>
</dbReference>
<protein>
    <submittedName>
        <fullName evidence="4">Filamentous hemagglutinin N-terminal domain-containing protein</fullName>
    </submittedName>
</protein>
<evidence type="ECO:0000313" key="4">
    <source>
        <dbReference type="EMBL" id="MDT8838104.1"/>
    </source>
</evidence>
<dbReference type="InterPro" id="IPR011050">
    <property type="entry name" value="Pectin_lyase_fold/virulence"/>
</dbReference>